<sequence>MPNLRRSLQNKSSTTTTTTTTTAGGCSPTRTPAAIAPPRKVIKALYNYTTTQPEELCFTKGDFFHVVGNEDDVDWYEACNPITNARGYVPVTYFQILEKSGQQQHHQQIQIQQPKQQPQPQRQRNSNQSFEDSGHESGSFTEPHYSPTQQKQQKHQKTASLPKCQPLYGIVQYDFGAERPDELDCKVGDAILVIAQSNEEWYVAKPIGRLGGPGLIPVSFVEIRDMVTGNPINVPEMLKQTGTMLPRVDEWKRQALEYKANSIPLGRFDANDAPQQQVQPQPQPAAQHGHQQQLHHHHQQQQQSPPPPPPQQQQHHHYHQPQQQQQQQQQQQSQGHHPQPQYAGQLSHAPASIMHTTSSPPHHHHPTPPSSVTQVQHQQQSNGSTIQQIKNKLSRGDLKSQQNDANGRAMTPVSMRSFSTDSYDEGSGKYNTSSTRIIHATVESFHHEDGQYWFAVRVELASGAVRNLFRLYEDFYNFHIALLEEFPVESGRVGEQPRILPFMPIPLQVVTDAVSASRRTDLDAYVQDLCRLPSRIAQHSLVAELFTLREGDTETTPGGGSISGTAPISTMSAGSVAAMANTSATAAAAAALVAAATPRSCSPGPIRPNNHHHRDCERRLSPGASNMGGSSTTSSTPATSPRTVYTPRTQHQPASQRSHTGDESPLGGSPGLRSQAQFPSLNGIGLTSTLSPSGEEMVKVKISYKEDIMAMRIPISMSFEALERKIAERLETEHHKGFSYRDERGDLALIQNDADVREAMEKSGGKLMIYVD</sequence>
<dbReference type="CDD" id="cd05992">
    <property type="entry name" value="PB1"/>
    <property type="match status" value="1"/>
</dbReference>
<dbReference type="PROSITE" id="PS51745">
    <property type="entry name" value="PB1"/>
    <property type="match status" value="1"/>
</dbReference>
<dbReference type="Gene3D" id="2.30.30.40">
    <property type="entry name" value="SH3 Domains"/>
    <property type="match status" value="2"/>
</dbReference>
<keyword evidence="2" id="KW-0677">Repeat</keyword>
<comment type="caution">
    <text evidence="8">The sequence shown here is derived from an EMBL/GenBank/DDBJ whole genome shotgun (WGS) entry which is preliminary data.</text>
</comment>
<dbReference type="InterPro" id="IPR001683">
    <property type="entry name" value="PX_dom"/>
</dbReference>
<proteinExistence type="predicted"/>
<evidence type="ECO:0000256" key="2">
    <source>
        <dbReference type="ARBA" id="ARBA00022737"/>
    </source>
</evidence>
<feature type="compositionally biased region" description="Low complexity" evidence="4">
    <location>
        <begin position="14"/>
        <end position="33"/>
    </location>
</feature>
<feature type="compositionally biased region" description="Low complexity" evidence="4">
    <location>
        <begin position="630"/>
        <end position="643"/>
    </location>
</feature>
<dbReference type="OrthoDB" id="548867at2759"/>
<feature type="domain" description="PB1" evidence="7">
    <location>
        <begin position="697"/>
        <end position="772"/>
    </location>
</feature>
<feature type="region of interest" description="Disordered" evidence="4">
    <location>
        <begin position="265"/>
        <end position="431"/>
    </location>
</feature>
<dbReference type="PANTHER" id="PTHR15706">
    <property type="entry name" value="SH3 MULTIPLE DOMAIN"/>
    <property type="match status" value="1"/>
</dbReference>
<evidence type="ECO:0000256" key="4">
    <source>
        <dbReference type="SAM" id="MobiDB-lite"/>
    </source>
</evidence>
<dbReference type="SMART" id="SM00312">
    <property type="entry name" value="PX"/>
    <property type="match status" value="1"/>
</dbReference>
<dbReference type="InterPro" id="IPR036871">
    <property type="entry name" value="PX_dom_sf"/>
</dbReference>
<feature type="compositionally biased region" description="Low complexity" evidence="4">
    <location>
        <begin position="370"/>
        <end position="381"/>
    </location>
</feature>
<evidence type="ECO:0000256" key="1">
    <source>
        <dbReference type="ARBA" id="ARBA00022443"/>
    </source>
</evidence>
<dbReference type="SUPFAM" id="SSF64268">
    <property type="entry name" value="PX domain"/>
    <property type="match status" value="1"/>
</dbReference>
<dbReference type="Proteomes" id="UP000749646">
    <property type="component" value="Unassembled WGS sequence"/>
</dbReference>
<dbReference type="SUPFAM" id="SSF50044">
    <property type="entry name" value="SH3-domain"/>
    <property type="match status" value="2"/>
</dbReference>
<feature type="compositionally biased region" description="Polar residues" evidence="4">
    <location>
        <begin position="382"/>
        <end position="391"/>
    </location>
</feature>
<dbReference type="InterPro" id="IPR001452">
    <property type="entry name" value="SH3_domain"/>
</dbReference>
<dbReference type="InterPro" id="IPR000270">
    <property type="entry name" value="PB1_dom"/>
</dbReference>
<name>A0A9P6MBN0_9FUNG</name>
<feature type="compositionally biased region" description="Low complexity" evidence="4">
    <location>
        <begin position="320"/>
        <end position="341"/>
    </location>
</feature>
<feature type="compositionally biased region" description="Polar residues" evidence="4">
    <location>
        <begin position="646"/>
        <end position="658"/>
    </location>
</feature>
<dbReference type="Pfam" id="PF00787">
    <property type="entry name" value="PX"/>
    <property type="match status" value="1"/>
</dbReference>
<dbReference type="PANTHER" id="PTHR15706:SF2">
    <property type="entry name" value="SH3 AND PX DOMAIN-CONTAINING PROTEIN 2A"/>
    <property type="match status" value="1"/>
</dbReference>
<evidence type="ECO:0000313" key="8">
    <source>
        <dbReference type="EMBL" id="KAF9987664.1"/>
    </source>
</evidence>
<dbReference type="InterPro" id="IPR036028">
    <property type="entry name" value="SH3-like_dom_sf"/>
</dbReference>
<dbReference type="CDD" id="cd06890">
    <property type="entry name" value="PX_Bem1p"/>
    <property type="match status" value="1"/>
</dbReference>
<feature type="region of interest" description="Disordered" evidence="4">
    <location>
        <begin position="1"/>
        <end position="33"/>
    </location>
</feature>
<gene>
    <name evidence="8" type="primary">BEM1_1</name>
    <name evidence="8" type="ORF">BGZ65_002522</name>
</gene>
<reference evidence="8" key="1">
    <citation type="journal article" date="2020" name="Fungal Divers.">
        <title>Resolving the Mortierellaceae phylogeny through synthesis of multi-gene phylogenetics and phylogenomics.</title>
        <authorList>
            <person name="Vandepol N."/>
            <person name="Liber J."/>
            <person name="Desiro A."/>
            <person name="Na H."/>
            <person name="Kennedy M."/>
            <person name="Barry K."/>
            <person name="Grigoriev I.V."/>
            <person name="Miller A.N."/>
            <person name="O'Donnell K."/>
            <person name="Stajich J.E."/>
            <person name="Bonito G."/>
        </authorList>
    </citation>
    <scope>NUCLEOTIDE SEQUENCE</scope>
    <source>
        <strain evidence="8">MES-2147</strain>
    </source>
</reference>
<dbReference type="PROSITE" id="PS50002">
    <property type="entry name" value="SH3"/>
    <property type="match status" value="2"/>
</dbReference>
<feature type="domain" description="SH3" evidence="5">
    <location>
        <begin position="37"/>
        <end position="99"/>
    </location>
</feature>
<dbReference type="AlphaFoldDB" id="A0A9P6MBN0"/>
<feature type="compositionally biased region" description="Low complexity" evidence="4">
    <location>
        <begin position="104"/>
        <end position="129"/>
    </location>
</feature>
<feature type="region of interest" description="Disordered" evidence="4">
    <location>
        <begin position="104"/>
        <end position="159"/>
    </location>
</feature>
<protein>
    <submittedName>
        <fullName evidence="8">Bud emergence protein 1</fullName>
    </submittedName>
</protein>
<feature type="region of interest" description="Disordered" evidence="4">
    <location>
        <begin position="598"/>
        <end position="677"/>
    </location>
</feature>
<dbReference type="Pfam" id="PF00564">
    <property type="entry name" value="PB1"/>
    <property type="match status" value="1"/>
</dbReference>
<dbReference type="InterPro" id="IPR051228">
    <property type="entry name" value="NADPH_Oxidase/PX-Domain"/>
</dbReference>
<dbReference type="InterPro" id="IPR035548">
    <property type="entry name" value="Bem1/Scd2_SH3_1"/>
</dbReference>
<evidence type="ECO:0000259" key="5">
    <source>
        <dbReference type="PROSITE" id="PS50002"/>
    </source>
</evidence>
<dbReference type="PROSITE" id="PS51257">
    <property type="entry name" value="PROKAR_LIPOPROTEIN"/>
    <property type="match status" value="1"/>
</dbReference>
<dbReference type="InterPro" id="IPR035549">
    <property type="entry name" value="Bem1/Scd2_SH3_2"/>
</dbReference>
<dbReference type="SMART" id="SM00326">
    <property type="entry name" value="SH3"/>
    <property type="match status" value="2"/>
</dbReference>
<dbReference type="InterPro" id="IPR035550">
    <property type="entry name" value="Bem1/Scd2_PX"/>
</dbReference>
<evidence type="ECO:0000256" key="3">
    <source>
        <dbReference type="PROSITE-ProRule" id="PRU00192"/>
    </source>
</evidence>
<evidence type="ECO:0000259" key="6">
    <source>
        <dbReference type="PROSITE" id="PS50195"/>
    </source>
</evidence>
<feature type="domain" description="PX" evidence="6">
    <location>
        <begin position="432"/>
        <end position="553"/>
    </location>
</feature>
<dbReference type="InterPro" id="IPR053793">
    <property type="entry name" value="PB1-like"/>
</dbReference>
<dbReference type="Gene3D" id="3.30.1520.10">
    <property type="entry name" value="Phox-like domain"/>
    <property type="match status" value="1"/>
</dbReference>
<dbReference type="Pfam" id="PF00018">
    <property type="entry name" value="SH3_1"/>
    <property type="match status" value="2"/>
</dbReference>
<accession>A0A9P6MBN0</accession>
<feature type="compositionally biased region" description="Polar residues" evidence="4">
    <location>
        <begin position="1"/>
        <end position="13"/>
    </location>
</feature>
<dbReference type="PROSITE" id="PS50195">
    <property type="entry name" value="PX"/>
    <property type="match status" value="1"/>
</dbReference>
<dbReference type="GO" id="GO:0005737">
    <property type="term" value="C:cytoplasm"/>
    <property type="evidence" value="ECO:0007669"/>
    <property type="project" value="TreeGrafter"/>
</dbReference>
<dbReference type="EMBL" id="JAAAHW010003163">
    <property type="protein sequence ID" value="KAF9987664.1"/>
    <property type="molecule type" value="Genomic_DNA"/>
</dbReference>
<keyword evidence="9" id="KW-1185">Reference proteome</keyword>
<dbReference type="GO" id="GO:0035091">
    <property type="term" value="F:phosphatidylinositol binding"/>
    <property type="evidence" value="ECO:0007669"/>
    <property type="project" value="InterPro"/>
</dbReference>
<keyword evidence="1 3" id="KW-0728">SH3 domain</keyword>
<dbReference type="SMART" id="SM00666">
    <property type="entry name" value="PB1"/>
    <property type="match status" value="1"/>
</dbReference>
<organism evidence="8 9">
    <name type="scientific">Modicella reniformis</name>
    <dbReference type="NCBI Taxonomy" id="1440133"/>
    <lineage>
        <taxon>Eukaryota</taxon>
        <taxon>Fungi</taxon>
        <taxon>Fungi incertae sedis</taxon>
        <taxon>Mucoromycota</taxon>
        <taxon>Mortierellomycotina</taxon>
        <taxon>Mortierellomycetes</taxon>
        <taxon>Mortierellales</taxon>
        <taxon>Mortierellaceae</taxon>
        <taxon>Modicella</taxon>
    </lineage>
</organism>
<feature type="domain" description="SH3" evidence="5">
    <location>
        <begin position="164"/>
        <end position="226"/>
    </location>
</feature>
<feature type="compositionally biased region" description="Low complexity" evidence="4">
    <location>
        <begin position="274"/>
        <end position="292"/>
    </location>
</feature>
<evidence type="ECO:0000259" key="7">
    <source>
        <dbReference type="PROSITE" id="PS51745"/>
    </source>
</evidence>
<dbReference type="Gene3D" id="3.10.20.90">
    <property type="entry name" value="Phosphatidylinositol 3-kinase Catalytic Subunit, Chain A, domain 1"/>
    <property type="match status" value="1"/>
</dbReference>
<evidence type="ECO:0000313" key="9">
    <source>
        <dbReference type="Proteomes" id="UP000749646"/>
    </source>
</evidence>
<dbReference type="SUPFAM" id="SSF54277">
    <property type="entry name" value="CAD &amp; PB1 domains"/>
    <property type="match status" value="1"/>
</dbReference>
<dbReference type="CDD" id="cd11878">
    <property type="entry name" value="SH3_Bem1p_1"/>
    <property type="match status" value="1"/>
</dbReference>
<dbReference type="CDD" id="cd11879">
    <property type="entry name" value="SH3_Bem1p_2"/>
    <property type="match status" value="1"/>
</dbReference>